<organism evidence="1 2">
    <name type="scientific">Lactuca sativa</name>
    <name type="common">Garden lettuce</name>
    <dbReference type="NCBI Taxonomy" id="4236"/>
    <lineage>
        <taxon>Eukaryota</taxon>
        <taxon>Viridiplantae</taxon>
        <taxon>Streptophyta</taxon>
        <taxon>Embryophyta</taxon>
        <taxon>Tracheophyta</taxon>
        <taxon>Spermatophyta</taxon>
        <taxon>Magnoliopsida</taxon>
        <taxon>eudicotyledons</taxon>
        <taxon>Gunneridae</taxon>
        <taxon>Pentapetalae</taxon>
        <taxon>asterids</taxon>
        <taxon>campanulids</taxon>
        <taxon>Asterales</taxon>
        <taxon>Asteraceae</taxon>
        <taxon>Cichorioideae</taxon>
        <taxon>Cichorieae</taxon>
        <taxon>Lactucinae</taxon>
        <taxon>Lactuca</taxon>
    </lineage>
</organism>
<accession>A0A9R1WG00</accession>
<evidence type="ECO:0000313" key="2">
    <source>
        <dbReference type="Proteomes" id="UP000235145"/>
    </source>
</evidence>
<dbReference type="EMBL" id="NBSK02000002">
    <property type="protein sequence ID" value="KAJ0221880.1"/>
    <property type="molecule type" value="Genomic_DNA"/>
</dbReference>
<evidence type="ECO:0008006" key="3">
    <source>
        <dbReference type="Google" id="ProtNLM"/>
    </source>
</evidence>
<gene>
    <name evidence="1" type="ORF">LSAT_V11C200074130</name>
</gene>
<proteinExistence type="predicted"/>
<dbReference type="Proteomes" id="UP000235145">
    <property type="component" value="Unassembled WGS sequence"/>
</dbReference>
<comment type="caution">
    <text evidence="1">The sequence shown here is derived from an EMBL/GenBank/DDBJ whole genome shotgun (WGS) entry which is preliminary data.</text>
</comment>
<evidence type="ECO:0000313" key="1">
    <source>
        <dbReference type="EMBL" id="KAJ0221880.1"/>
    </source>
</evidence>
<protein>
    <recommendedName>
        <fullName evidence="3">MULE transposase domain-containing protein</fullName>
    </recommendedName>
</protein>
<sequence>MDNKEDIDSYTWLMKYFLKAFGKQPMLVLSDEDSVMKACQSQEAPNLGWRLWNLPSHHGLDLGRVDQNPVLVDKVSEKLHLAQPKLTLGELGIQALPPQGLQNLS</sequence>
<name>A0A9R1WG00_LACSA</name>
<keyword evidence="2" id="KW-1185">Reference proteome</keyword>
<dbReference type="AlphaFoldDB" id="A0A9R1WG00"/>
<reference evidence="1 2" key="1">
    <citation type="journal article" date="2017" name="Nat. Commun.">
        <title>Genome assembly with in vitro proximity ligation data and whole-genome triplication in lettuce.</title>
        <authorList>
            <person name="Reyes-Chin-Wo S."/>
            <person name="Wang Z."/>
            <person name="Yang X."/>
            <person name="Kozik A."/>
            <person name="Arikit S."/>
            <person name="Song C."/>
            <person name="Xia L."/>
            <person name="Froenicke L."/>
            <person name="Lavelle D.O."/>
            <person name="Truco M.J."/>
            <person name="Xia R."/>
            <person name="Zhu S."/>
            <person name="Xu C."/>
            <person name="Xu H."/>
            <person name="Xu X."/>
            <person name="Cox K."/>
            <person name="Korf I."/>
            <person name="Meyers B.C."/>
            <person name="Michelmore R.W."/>
        </authorList>
    </citation>
    <scope>NUCLEOTIDE SEQUENCE [LARGE SCALE GENOMIC DNA]</scope>
    <source>
        <strain evidence="2">cv. Salinas</strain>
        <tissue evidence="1">Seedlings</tissue>
    </source>
</reference>